<dbReference type="CDD" id="cd03808">
    <property type="entry name" value="GT4_CapM-like"/>
    <property type="match status" value="1"/>
</dbReference>
<evidence type="ECO:0000313" key="3">
    <source>
        <dbReference type="EMBL" id="MCQ3830627.1"/>
    </source>
</evidence>
<dbReference type="InterPro" id="IPR001296">
    <property type="entry name" value="Glyco_trans_1"/>
</dbReference>
<dbReference type="RefSeq" id="WP_255875549.1">
    <property type="nucleotide sequence ID" value="NZ_JACASI010000037.1"/>
</dbReference>
<evidence type="ECO:0000259" key="1">
    <source>
        <dbReference type="Pfam" id="PF00534"/>
    </source>
</evidence>
<evidence type="ECO:0000313" key="4">
    <source>
        <dbReference type="Proteomes" id="UP001205566"/>
    </source>
</evidence>
<dbReference type="EMBL" id="JACASI010000037">
    <property type="protein sequence ID" value="MCQ3830627.1"/>
    <property type="molecule type" value="Genomic_DNA"/>
</dbReference>
<dbReference type="PANTHER" id="PTHR12526">
    <property type="entry name" value="GLYCOSYLTRANSFERASE"/>
    <property type="match status" value="1"/>
</dbReference>
<proteinExistence type="predicted"/>
<protein>
    <submittedName>
        <fullName evidence="3">Glycosyltransferase family 4 protein</fullName>
    </submittedName>
</protein>
<feature type="domain" description="Glycosyltransferase subfamily 4-like N-terminal" evidence="2">
    <location>
        <begin position="19"/>
        <end position="140"/>
    </location>
</feature>
<organism evidence="3 4">
    <name type="scientific">Microbulbifer elongatus</name>
    <dbReference type="NCBI Taxonomy" id="86173"/>
    <lineage>
        <taxon>Bacteria</taxon>
        <taxon>Pseudomonadati</taxon>
        <taxon>Pseudomonadota</taxon>
        <taxon>Gammaproteobacteria</taxon>
        <taxon>Cellvibrionales</taxon>
        <taxon>Microbulbiferaceae</taxon>
        <taxon>Microbulbifer</taxon>
    </lineage>
</organism>
<dbReference type="Pfam" id="PF13477">
    <property type="entry name" value="Glyco_trans_4_2"/>
    <property type="match status" value="1"/>
</dbReference>
<dbReference type="Pfam" id="PF00534">
    <property type="entry name" value="Glycos_transf_1"/>
    <property type="match status" value="1"/>
</dbReference>
<accession>A0ABT1P517</accession>
<keyword evidence="4" id="KW-1185">Reference proteome</keyword>
<dbReference type="PANTHER" id="PTHR12526:SF638">
    <property type="entry name" value="SPORE COAT PROTEIN SA"/>
    <property type="match status" value="1"/>
</dbReference>
<evidence type="ECO:0000259" key="2">
    <source>
        <dbReference type="Pfam" id="PF13477"/>
    </source>
</evidence>
<gene>
    <name evidence="3" type="ORF">HXX02_14395</name>
</gene>
<name>A0ABT1P517_9GAMM</name>
<reference evidence="3" key="1">
    <citation type="thesis" date="2020" institute="Technische Universitat Dresden" country="Dresden, Germany">
        <title>The Agarolytic System of Microbulbifer elongatus PORT2, Isolated from Batu Karas, Pangandaran West Java Indonesia.</title>
        <authorList>
            <person name="Anggraeni S.R."/>
        </authorList>
    </citation>
    <scope>NUCLEOTIDE SEQUENCE</scope>
    <source>
        <strain evidence="3">PORT2</strain>
    </source>
</reference>
<comment type="caution">
    <text evidence="3">The sequence shown here is derived from an EMBL/GenBank/DDBJ whole genome shotgun (WGS) entry which is preliminary data.</text>
</comment>
<feature type="domain" description="Glycosyl transferase family 1" evidence="1">
    <location>
        <begin position="208"/>
        <end position="364"/>
    </location>
</feature>
<sequence>MNPSNPLVAEKRNTSCPLVFLINVDWYFLLHWRERALSARDNGWDVWVITCITDAKFRVEMESLGFNVVDVPISRHSINPLVELKVFRAVARALQSVNPAILHSVTIKPICYSLLINKVSRFPVVLSFPGLGILRSESKVSRCVWWFLRTLLGKKYVNTSVSATFENHDDRSFTQDKGLLFSHSEVVPGAGVNLQRYPLLDQKKEGVEVRVLFASRLLRSKGIAKLVNAVGQLVEEGYPIRLVVAGIADYSHSDGLQESELKIIRSKFYVDWLGQVDDMLPVFEDCDVVCLPTSYGEGIPRVLIEGAACGRPLVATDVPGCRDIINQGKNGFIVPVEDQHSLVDALKILVVDSKLRNDFGIAGRAYVESNFSDQVVVSQVLSLYQRIIMKSI</sequence>
<dbReference type="InterPro" id="IPR028098">
    <property type="entry name" value="Glyco_trans_4-like_N"/>
</dbReference>
<dbReference type="Proteomes" id="UP001205566">
    <property type="component" value="Unassembled WGS sequence"/>
</dbReference>
<dbReference type="Gene3D" id="3.40.50.2000">
    <property type="entry name" value="Glycogen Phosphorylase B"/>
    <property type="match status" value="2"/>
</dbReference>
<dbReference type="SUPFAM" id="SSF53756">
    <property type="entry name" value="UDP-Glycosyltransferase/glycogen phosphorylase"/>
    <property type="match status" value="1"/>
</dbReference>